<sequence>MKNLPVEIVFYIASFLERGDLSRFRLAHRRLALITFPLISQRIAVLNIVDDLEELLRFLSHRGQGRHTEKLTILHGRWPICTFTDWTMHPLQLNEFLSPTGSSSARRQQAFRHYESFIQNETLRDTTLDLIRLQRIVTLLPRLHHLTISHVHTRGWKPVGPPKYLALRKRIWMAPFISDSLGAAAQSFLSLLPSIPSVHRLTVEGRLSPSSLNIRAPMTHITMLELKAVHLYDSEKESFLAMLHAFPNLKQLLLGFVSTDVLIPVDEIRLESLSKLHLRRLCTSDSRLLKALADNPKLELHLSDITLAYGHWDTFLHRVKDMGLGRQISLDGYMSGLDPTCVNIEIEGERHHILSRFLGEEGGRWPFRARWIASKPFYV</sequence>
<accession>A0A135RY67</accession>
<evidence type="ECO:0008006" key="3">
    <source>
        <dbReference type="Google" id="ProtNLM"/>
    </source>
</evidence>
<evidence type="ECO:0000313" key="1">
    <source>
        <dbReference type="EMBL" id="KXH28614.1"/>
    </source>
</evidence>
<protein>
    <recommendedName>
        <fullName evidence="3">F-box domain-containing protein</fullName>
    </recommendedName>
</protein>
<reference evidence="1 2" key="1">
    <citation type="submission" date="2014-02" db="EMBL/GenBank/DDBJ databases">
        <title>The genome sequence of Colletotrichum nymphaeae SA-01.</title>
        <authorList>
            <person name="Baroncelli R."/>
            <person name="Thon M.R."/>
        </authorList>
    </citation>
    <scope>NUCLEOTIDE SEQUENCE [LARGE SCALE GENOMIC DNA]</scope>
    <source>
        <strain evidence="1 2">SA-01</strain>
    </source>
</reference>
<gene>
    <name evidence="1" type="ORF">CNYM01_11247</name>
</gene>
<keyword evidence="2" id="KW-1185">Reference proteome</keyword>
<dbReference type="SUPFAM" id="SSF52047">
    <property type="entry name" value="RNI-like"/>
    <property type="match status" value="1"/>
</dbReference>
<dbReference type="EMBL" id="JEMN01001713">
    <property type="protein sequence ID" value="KXH28614.1"/>
    <property type="molecule type" value="Genomic_DNA"/>
</dbReference>
<evidence type="ECO:0000313" key="2">
    <source>
        <dbReference type="Proteomes" id="UP000070054"/>
    </source>
</evidence>
<dbReference type="OrthoDB" id="4851935at2759"/>
<dbReference type="Proteomes" id="UP000070054">
    <property type="component" value="Unassembled WGS sequence"/>
</dbReference>
<comment type="caution">
    <text evidence="1">The sequence shown here is derived from an EMBL/GenBank/DDBJ whole genome shotgun (WGS) entry which is preliminary data.</text>
</comment>
<name>A0A135RY67_9PEZI</name>
<organism evidence="1 2">
    <name type="scientific">Colletotrichum nymphaeae SA-01</name>
    <dbReference type="NCBI Taxonomy" id="1460502"/>
    <lineage>
        <taxon>Eukaryota</taxon>
        <taxon>Fungi</taxon>
        <taxon>Dikarya</taxon>
        <taxon>Ascomycota</taxon>
        <taxon>Pezizomycotina</taxon>
        <taxon>Sordariomycetes</taxon>
        <taxon>Hypocreomycetidae</taxon>
        <taxon>Glomerellales</taxon>
        <taxon>Glomerellaceae</taxon>
        <taxon>Colletotrichum</taxon>
        <taxon>Colletotrichum acutatum species complex</taxon>
    </lineage>
</organism>
<dbReference type="AlphaFoldDB" id="A0A135RY67"/>
<proteinExistence type="predicted"/>